<dbReference type="PANTHER" id="PTHR24349">
    <property type="entry name" value="SERINE/THREONINE-PROTEIN KINASE"/>
    <property type="match status" value="1"/>
</dbReference>
<dbReference type="GO" id="GO:0005524">
    <property type="term" value="F:ATP binding"/>
    <property type="evidence" value="ECO:0007669"/>
    <property type="project" value="UniProtKB-KW"/>
</dbReference>
<keyword evidence="3" id="KW-0547">Nucleotide-binding</keyword>
<reference evidence="8 9" key="1">
    <citation type="submission" date="2020-02" db="EMBL/GenBank/DDBJ databases">
        <title>Draft genome sequence of Haematococcus lacustris strain NIES-144.</title>
        <authorList>
            <person name="Morimoto D."/>
            <person name="Nakagawa S."/>
            <person name="Yoshida T."/>
            <person name="Sawayama S."/>
        </authorList>
    </citation>
    <scope>NUCLEOTIDE SEQUENCE [LARGE SCALE GENOMIC DNA]</scope>
    <source>
        <strain evidence="8 9">NIES-144</strain>
    </source>
</reference>
<keyword evidence="9" id="KW-1185">Reference proteome</keyword>
<dbReference type="SUPFAM" id="SSF56112">
    <property type="entry name" value="Protein kinase-like (PK-like)"/>
    <property type="match status" value="1"/>
</dbReference>
<evidence type="ECO:0000256" key="3">
    <source>
        <dbReference type="ARBA" id="ARBA00022741"/>
    </source>
</evidence>
<evidence type="ECO:0000256" key="1">
    <source>
        <dbReference type="ARBA" id="ARBA00022527"/>
    </source>
</evidence>
<dbReference type="InterPro" id="IPR050205">
    <property type="entry name" value="CDPK_Ser/Thr_kinases"/>
</dbReference>
<keyword evidence="5" id="KW-0067">ATP-binding</keyword>
<feature type="compositionally biased region" description="Basic and acidic residues" evidence="6">
    <location>
        <begin position="61"/>
        <end position="71"/>
    </location>
</feature>
<evidence type="ECO:0000259" key="7">
    <source>
        <dbReference type="PROSITE" id="PS50011"/>
    </source>
</evidence>
<dbReference type="PROSITE" id="PS50011">
    <property type="entry name" value="PROTEIN_KINASE_DOM"/>
    <property type="match status" value="1"/>
</dbReference>
<dbReference type="Proteomes" id="UP000485058">
    <property type="component" value="Unassembled WGS sequence"/>
</dbReference>
<evidence type="ECO:0000256" key="6">
    <source>
        <dbReference type="SAM" id="MobiDB-lite"/>
    </source>
</evidence>
<dbReference type="InterPro" id="IPR011009">
    <property type="entry name" value="Kinase-like_dom_sf"/>
</dbReference>
<dbReference type="SMART" id="SM00220">
    <property type="entry name" value="S_TKc"/>
    <property type="match status" value="1"/>
</dbReference>
<accession>A0A699ZS97</accession>
<feature type="non-terminal residue" evidence="8">
    <location>
        <position position="1"/>
    </location>
</feature>
<evidence type="ECO:0000256" key="2">
    <source>
        <dbReference type="ARBA" id="ARBA00022679"/>
    </source>
</evidence>
<evidence type="ECO:0000313" key="9">
    <source>
        <dbReference type="Proteomes" id="UP000485058"/>
    </source>
</evidence>
<dbReference type="Gene3D" id="1.10.510.10">
    <property type="entry name" value="Transferase(Phosphotransferase) domain 1"/>
    <property type="match status" value="1"/>
</dbReference>
<protein>
    <submittedName>
        <fullName evidence="8">Protein kinase domain-containing protein</fullName>
    </submittedName>
</protein>
<gene>
    <name evidence="8" type="ORF">HaLaN_18957</name>
</gene>
<keyword evidence="1" id="KW-0723">Serine/threonine-protein kinase</keyword>
<keyword evidence="2" id="KW-0808">Transferase</keyword>
<feature type="domain" description="Protein kinase" evidence="7">
    <location>
        <begin position="109"/>
        <end position="435"/>
    </location>
</feature>
<proteinExistence type="predicted"/>
<dbReference type="EMBL" id="BLLF01001866">
    <property type="protein sequence ID" value="GFH21616.1"/>
    <property type="molecule type" value="Genomic_DNA"/>
</dbReference>
<evidence type="ECO:0000313" key="8">
    <source>
        <dbReference type="EMBL" id="GFH21616.1"/>
    </source>
</evidence>
<name>A0A699ZS97_HAELA</name>
<keyword evidence="4 8" id="KW-0418">Kinase</keyword>
<organism evidence="8 9">
    <name type="scientific">Haematococcus lacustris</name>
    <name type="common">Green alga</name>
    <name type="synonym">Haematococcus pluvialis</name>
    <dbReference type="NCBI Taxonomy" id="44745"/>
    <lineage>
        <taxon>Eukaryota</taxon>
        <taxon>Viridiplantae</taxon>
        <taxon>Chlorophyta</taxon>
        <taxon>core chlorophytes</taxon>
        <taxon>Chlorophyceae</taxon>
        <taxon>CS clade</taxon>
        <taxon>Chlamydomonadales</taxon>
        <taxon>Haematococcaceae</taxon>
        <taxon>Haematococcus</taxon>
    </lineage>
</organism>
<evidence type="ECO:0000256" key="4">
    <source>
        <dbReference type="ARBA" id="ARBA00022777"/>
    </source>
</evidence>
<dbReference type="InterPro" id="IPR000719">
    <property type="entry name" value="Prot_kinase_dom"/>
</dbReference>
<sequence length="435" mass="47441">MSFFSKLFRGKSAGPEQLGPNKFCRTATTIVDLDDSDDSDDSVRPLSAPVPGAFRRAACDMSRHGRSDLRRSQSARVSGAHSGLVSPPQERCSIASSEGAPDDPLNRAVKNVKLCHRGKCPLCCRRKATIYEGIDRCSKRPVIVKAFSKQGMTQVKHEKMLRESSMLKVASEVPGVVRLLNVVEDTQSEYHILEYVPGYTLIEVMANNGGLLSESRCVLEVVLPLLRVLAGLHSLGIVHRDIKPEHIMCSHGNIKLVDFCEAAQKSSQCLNHRAGQLEYEAPEVLSKPKAEDIFHEVGRRGISTSCNRHRGAGCYGASAGSWLHAPQAYHTCWVGAAPYSCQAQAWPPFPTAPANCLRATFPQPLSDPTTTADAHAHLGTPDHHTFCGGILLRFSPSCKPCQHAGQAGAATRVVALPLAKSREFPRPRESKERLQ</sequence>
<feature type="region of interest" description="Disordered" evidence="6">
    <location>
        <begin position="61"/>
        <end position="101"/>
    </location>
</feature>
<evidence type="ECO:0000256" key="5">
    <source>
        <dbReference type="ARBA" id="ARBA00022840"/>
    </source>
</evidence>
<comment type="caution">
    <text evidence="8">The sequence shown here is derived from an EMBL/GenBank/DDBJ whole genome shotgun (WGS) entry which is preliminary data.</text>
</comment>
<dbReference type="AlphaFoldDB" id="A0A699ZS97"/>
<feature type="non-terminal residue" evidence="8">
    <location>
        <position position="435"/>
    </location>
</feature>
<dbReference type="GO" id="GO:0004674">
    <property type="term" value="F:protein serine/threonine kinase activity"/>
    <property type="evidence" value="ECO:0007669"/>
    <property type="project" value="UniProtKB-KW"/>
</dbReference>
<dbReference type="Pfam" id="PF00069">
    <property type="entry name" value="Pkinase"/>
    <property type="match status" value="1"/>
</dbReference>